<dbReference type="Gene3D" id="1.25.40.10">
    <property type="entry name" value="Tetratricopeptide repeat domain"/>
    <property type="match status" value="1"/>
</dbReference>
<dbReference type="PROSITE" id="PS50005">
    <property type="entry name" value="TPR"/>
    <property type="match status" value="1"/>
</dbReference>
<dbReference type="InterPro" id="IPR027974">
    <property type="entry name" value="DUF4470"/>
</dbReference>
<comment type="caution">
    <text evidence="3">The sequence shown here is derived from an EMBL/GenBank/DDBJ whole genome shotgun (WGS) entry which is preliminary data.</text>
</comment>
<keyword evidence="4" id="KW-1185">Reference proteome</keyword>
<dbReference type="InterPro" id="IPR011990">
    <property type="entry name" value="TPR-like_helical_dom_sf"/>
</dbReference>
<evidence type="ECO:0000256" key="1">
    <source>
        <dbReference type="PROSITE-ProRule" id="PRU00339"/>
    </source>
</evidence>
<dbReference type="SMART" id="SM00028">
    <property type="entry name" value="TPR"/>
    <property type="match status" value="2"/>
</dbReference>
<evidence type="ECO:0000313" key="3">
    <source>
        <dbReference type="EMBL" id="KAK3955094.1"/>
    </source>
</evidence>
<reference evidence="3" key="2">
    <citation type="submission" date="2023-06" db="EMBL/GenBank/DDBJ databases">
        <authorList>
            <consortium name="Lawrence Berkeley National Laboratory"/>
            <person name="Mondo S.J."/>
            <person name="Hensen N."/>
            <person name="Bonometti L."/>
            <person name="Westerberg I."/>
            <person name="Brannstrom I.O."/>
            <person name="Guillou S."/>
            <person name="Cros-Aarteil S."/>
            <person name="Calhoun S."/>
            <person name="Haridas S."/>
            <person name="Kuo A."/>
            <person name="Pangilinan J."/>
            <person name="Riley R."/>
            <person name="Labutti K."/>
            <person name="Andreopoulos B."/>
            <person name="Lipzen A."/>
            <person name="Chen C."/>
            <person name="Yanf M."/>
            <person name="Daum C."/>
            <person name="Ng V."/>
            <person name="Clum A."/>
            <person name="Steindorff A."/>
            <person name="Ohm R."/>
            <person name="Martin F."/>
            <person name="Silar P."/>
            <person name="Natvig D."/>
            <person name="Lalanne C."/>
            <person name="Gautier V."/>
            <person name="Ament-Velasquez S.L."/>
            <person name="Kruys A."/>
            <person name="Hutchinson M.I."/>
            <person name="Powell A.J."/>
            <person name="Barry K."/>
            <person name="Miller A.N."/>
            <person name="Grigoriev I.V."/>
            <person name="Debuchy R."/>
            <person name="Gladieux P."/>
            <person name="Thoren M.H."/>
            <person name="Johannesson H."/>
        </authorList>
    </citation>
    <scope>NUCLEOTIDE SEQUENCE</scope>
    <source>
        <strain evidence="3">CBS 626.80</strain>
    </source>
</reference>
<reference evidence="3" key="1">
    <citation type="journal article" date="2023" name="Mol. Phylogenet. Evol.">
        <title>Genome-scale phylogeny and comparative genomics of the fungal order Sordariales.</title>
        <authorList>
            <person name="Hensen N."/>
            <person name="Bonometti L."/>
            <person name="Westerberg I."/>
            <person name="Brannstrom I.O."/>
            <person name="Guillou S."/>
            <person name="Cros-Aarteil S."/>
            <person name="Calhoun S."/>
            <person name="Haridas S."/>
            <person name="Kuo A."/>
            <person name="Mondo S."/>
            <person name="Pangilinan J."/>
            <person name="Riley R."/>
            <person name="LaButti K."/>
            <person name="Andreopoulos B."/>
            <person name="Lipzen A."/>
            <person name="Chen C."/>
            <person name="Yan M."/>
            <person name="Daum C."/>
            <person name="Ng V."/>
            <person name="Clum A."/>
            <person name="Steindorff A."/>
            <person name="Ohm R.A."/>
            <person name="Martin F."/>
            <person name="Silar P."/>
            <person name="Natvig D.O."/>
            <person name="Lalanne C."/>
            <person name="Gautier V."/>
            <person name="Ament-Velasquez S.L."/>
            <person name="Kruys A."/>
            <person name="Hutchinson M.I."/>
            <person name="Powell A.J."/>
            <person name="Barry K."/>
            <person name="Miller A.N."/>
            <person name="Grigoriev I.V."/>
            <person name="Debuchy R."/>
            <person name="Gladieux P."/>
            <person name="Hiltunen Thoren M."/>
            <person name="Johannesson H."/>
        </authorList>
    </citation>
    <scope>NUCLEOTIDE SEQUENCE</scope>
    <source>
        <strain evidence="3">CBS 626.80</strain>
    </source>
</reference>
<protein>
    <recommendedName>
        <fullName evidence="2">DUF4470 domain-containing protein</fullName>
    </recommendedName>
</protein>
<dbReference type="Pfam" id="PF14737">
    <property type="entry name" value="DUF4470"/>
    <property type="match status" value="1"/>
</dbReference>
<proteinExistence type="predicted"/>
<dbReference type="Proteomes" id="UP001303222">
    <property type="component" value="Unassembled WGS sequence"/>
</dbReference>
<dbReference type="AlphaFoldDB" id="A0AAN6P234"/>
<dbReference type="EMBL" id="MU859080">
    <property type="protein sequence ID" value="KAK3955094.1"/>
    <property type="molecule type" value="Genomic_DNA"/>
</dbReference>
<dbReference type="SUPFAM" id="SSF48452">
    <property type="entry name" value="TPR-like"/>
    <property type="match status" value="1"/>
</dbReference>
<gene>
    <name evidence="3" type="ORF">QBC32DRAFT_321960</name>
</gene>
<feature type="repeat" description="TPR" evidence="1">
    <location>
        <begin position="43"/>
        <end position="76"/>
    </location>
</feature>
<keyword evidence="1" id="KW-0802">TPR repeat</keyword>
<name>A0AAN6P234_9PEZI</name>
<evidence type="ECO:0000313" key="4">
    <source>
        <dbReference type="Proteomes" id="UP001303222"/>
    </source>
</evidence>
<evidence type="ECO:0000259" key="2">
    <source>
        <dbReference type="Pfam" id="PF14737"/>
    </source>
</evidence>
<accession>A0AAN6P234</accession>
<feature type="domain" description="DUF4470" evidence="2">
    <location>
        <begin position="183"/>
        <end position="256"/>
    </location>
</feature>
<organism evidence="3 4">
    <name type="scientific">Pseudoneurospora amorphoporcata</name>
    <dbReference type="NCBI Taxonomy" id="241081"/>
    <lineage>
        <taxon>Eukaryota</taxon>
        <taxon>Fungi</taxon>
        <taxon>Dikarya</taxon>
        <taxon>Ascomycota</taxon>
        <taxon>Pezizomycotina</taxon>
        <taxon>Sordariomycetes</taxon>
        <taxon>Sordariomycetidae</taxon>
        <taxon>Sordariales</taxon>
        <taxon>Sordariaceae</taxon>
        <taxon>Pseudoneurospora</taxon>
    </lineage>
</organism>
<sequence length="931" mass="104741">MDDDNAQKAAKAREQGNALYKQGKLTQAEAAYNVAANLAPGDAAPFSNLSAVKYEKGEYADAVKFATKALSLYPEAEAAKREKVYVRLVKSHIHDLKLDEATGAAEKVATDHVRASLLADISQLRKVADSTTSASDKTSMRKHIMDRLTLFRPGLSKNLEYYAVGHDDAEPIWDHSFFQLTGNVKIPKNKKLSVLYCGIGDARNFFASIMHSFLLTRIGPFPEVHYTLLDINPASLARLMLLLELAEESGKEPPKNDGKRSLAAKVISTTMAYVYSGHIYPAFAHDRVHHALGKLIAKMEKNDKPISKWLHVPKSTRGPILDCLRNWKGPAKDCHTTASIRKAAVRDRRRAKTRKAMGIGLPPGMEGLVHDMTPESCELDRDYFDNLGFLPPPDSIASSVDPAFVPLLNAYDDGEPGAGKALKTYVDGNWKVNVTLIDMEWEKDWRSFSDDNGQEEVSPFINFDPLEILFHLTCSLPLDKAGVEEVENAMGLTGMFFDLLSDTFWHPSRGPKMTVEIVLGEMTDFMERLRYNCLEFRSEPAEDGFDPRTFPRAYDRIHLSNVTDYVGGLMNPLLFAAPLLKEPGYSDVRFTVLLNPPKFKSHEQFQAEYVLMPSEAKIIDHFHLKRLPPHRPPSPVPYPSHPLGPMFEESYFVWQLQPGEKLPWEKLMRRPQFERWLYGFFLKICLPYPRSVLNMDGSPVHAPLNLTVFFRLISHMHEVGYPAHWMSGILDTICEGTITTTTRAPTAEVMTPQEVDKVYPARKINVAPWKGEFTTLLSLWRHLFPFGISLTSGKGAVIAAADGIGNYRIKMPRFWGDQLRESRFQLVFWDVSQGKPPRKLRTLLLDDEVGDGSATAQAIRNKGIHVVSAFRYTVDTESVNFWLRKDVVNGILGGPGQWMAYIWRTDNWEKLGEGVPIATNLEMEGSWTDAA</sequence>
<dbReference type="InterPro" id="IPR019734">
    <property type="entry name" value="TPR_rpt"/>
</dbReference>